<evidence type="ECO:0000313" key="10">
    <source>
        <dbReference type="EMBL" id="KAL1557876.1"/>
    </source>
</evidence>
<comment type="similarity">
    <text evidence="2 9">Belongs to the phytosulfokine family.</text>
</comment>
<comment type="function">
    <text evidence="9">Promotes plant cell differentiation, organogenesis and somatic embryogenesis as well as cell proliferation.</text>
</comment>
<comment type="PTM">
    <text evidence="9">Sulfation is important for activity and for the binding to a putative membrane receptor.</text>
</comment>
<evidence type="ECO:0000256" key="8">
    <source>
        <dbReference type="ARBA" id="ARBA00023030"/>
    </source>
</evidence>
<keyword evidence="4 9" id="KW-0964">Secreted</keyword>
<keyword evidence="7 9" id="KW-0221">Differentiation</keyword>
<protein>
    <recommendedName>
        <fullName evidence="9">Phytosulfokine</fullName>
    </recommendedName>
    <component>
        <recommendedName>
            <fullName evidence="9">Phytosulfokine-alpha</fullName>
            <shortName evidence="9">PSK-alpha</shortName>
            <shortName evidence="9">Phytosulfokine-a</shortName>
        </recommendedName>
    </component>
    <component>
        <recommendedName>
            <fullName evidence="9">Phytosulfokine-beta</fullName>
            <shortName evidence="9">PSK-beta</shortName>
            <shortName evidence="9">Phytosulfokine-b</shortName>
        </recommendedName>
    </component>
</protein>
<gene>
    <name evidence="10" type="ORF">AAHA92_08411</name>
</gene>
<evidence type="ECO:0000256" key="1">
    <source>
        <dbReference type="ARBA" id="ARBA00004613"/>
    </source>
</evidence>
<evidence type="ECO:0000256" key="4">
    <source>
        <dbReference type="ARBA" id="ARBA00022525"/>
    </source>
</evidence>
<keyword evidence="5 9" id="KW-0765">Sulfation</keyword>
<dbReference type="Pfam" id="PF06404">
    <property type="entry name" value="PSK"/>
    <property type="match status" value="1"/>
</dbReference>
<keyword evidence="6 9" id="KW-0732">Signal</keyword>
<feature type="signal peptide" evidence="9">
    <location>
        <begin position="1"/>
        <end position="24"/>
    </location>
</feature>
<accession>A0ABD1HS40</accession>
<proteinExistence type="inferred from homology"/>
<dbReference type="PANTHER" id="PTHR33285:SF55">
    <property type="entry name" value="PHYTOSULFOKINES 3"/>
    <property type="match status" value="1"/>
</dbReference>
<evidence type="ECO:0000256" key="2">
    <source>
        <dbReference type="ARBA" id="ARBA00010781"/>
    </source>
</evidence>
<organism evidence="10 11">
    <name type="scientific">Salvia divinorum</name>
    <name type="common">Maria pastora</name>
    <name type="synonym">Diviner's sage</name>
    <dbReference type="NCBI Taxonomy" id="28513"/>
    <lineage>
        <taxon>Eukaryota</taxon>
        <taxon>Viridiplantae</taxon>
        <taxon>Streptophyta</taxon>
        <taxon>Embryophyta</taxon>
        <taxon>Tracheophyta</taxon>
        <taxon>Spermatophyta</taxon>
        <taxon>Magnoliopsida</taxon>
        <taxon>eudicotyledons</taxon>
        <taxon>Gunneridae</taxon>
        <taxon>Pentapetalae</taxon>
        <taxon>asterids</taxon>
        <taxon>lamiids</taxon>
        <taxon>Lamiales</taxon>
        <taxon>Lamiaceae</taxon>
        <taxon>Nepetoideae</taxon>
        <taxon>Mentheae</taxon>
        <taxon>Salviinae</taxon>
        <taxon>Salvia</taxon>
        <taxon>Salvia subgen. Calosphace</taxon>
    </lineage>
</organism>
<dbReference type="GO" id="GO:0008083">
    <property type="term" value="F:growth factor activity"/>
    <property type="evidence" value="ECO:0007669"/>
    <property type="project" value="UniProtKB-UniRule"/>
</dbReference>
<evidence type="ECO:0000256" key="3">
    <source>
        <dbReference type="ARBA" id="ARBA00022473"/>
    </source>
</evidence>
<dbReference type="PANTHER" id="PTHR33285">
    <property type="entry name" value="PHYTOSULFOKINES 3"/>
    <property type="match status" value="1"/>
</dbReference>
<evidence type="ECO:0000256" key="5">
    <source>
        <dbReference type="ARBA" id="ARBA00022641"/>
    </source>
</evidence>
<dbReference type="GO" id="GO:0005576">
    <property type="term" value="C:extracellular region"/>
    <property type="evidence" value="ECO:0007669"/>
    <property type="project" value="UniProtKB-SubCell"/>
</dbReference>
<reference evidence="10 11" key="1">
    <citation type="submission" date="2024-06" db="EMBL/GenBank/DDBJ databases">
        <title>A chromosome level genome sequence of Diviner's sage (Salvia divinorum).</title>
        <authorList>
            <person name="Ford S.A."/>
            <person name="Ro D.-K."/>
            <person name="Ness R.W."/>
            <person name="Phillips M.A."/>
        </authorList>
    </citation>
    <scope>NUCLEOTIDE SEQUENCE [LARGE SCALE GENOMIC DNA]</scope>
    <source>
        <strain evidence="10">SAF-2024a</strain>
        <tissue evidence="10">Leaf</tissue>
    </source>
</reference>
<keyword evidence="8 9" id="KW-0339">Growth factor</keyword>
<evidence type="ECO:0000256" key="7">
    <source>
        <dbReference type="ARBA" id="ARBA00022782"/>
    </source>
</evidence>
<evidence type="ECO:0000256" key="9">
    <source>
        <dbReference type="RuleBase" id="RU368031"/>
    </source>
</evidence>
<dbReference type="Proteomes" id="UP001567538">
    <property type="component" value="Unassembled WGS sequence"/>
</dbReference>
<dbReference type="GO" id="GO:0008283">
    <property type="term" value="P:cell population proliferation"/>
    <property type="evidence" value="ECO:0007669"/>
    <property type="project" value="UniProtKB-UniRule"/>
</dbReference>
<keyword evidence="11" id="KW-1185">Reference proteome</keyword>
<keyword evidence="3 9" id="KW-0217">Developmental protein</keyword>
<dbReference type="EMBL" id="JBEAFC010000004">
    <property type="protein sequence ID" value="KAL1557876.1"/>
    <property type="molecule type" value="Genomic_DNA"/>
</dbReference>
<dbReference type="AlphaFoldDB" id="A0ABD1HS40"/>
<feature type="chain" id="PRO_5044524804" description="Phytosulfokine" evidence="9">
    <location>
        <begin position="25"/>
        <end position="78"/>
    </location>
</feature>
<dbReference type="GO" id="GO:0030154">
    <property type="term" value="P:cell differentiation"/>
    <property type="evidence" value="ECO:0007669"/>
    <property type="project" value="UniProtKB-UniRule"/>
</dbReference>
<comment type="caution">
    <text evidence="10">The sequence shown here is derived from an EMBL/GenBank/DDBJ whole genome shotgun (WGS) entry which is preliminary data.</text>
</comment>
<comment type="PTM">
    <text evidence="9">PSK-alpha is produced by endopeptidase digestion. PSK-beta is produced from PSK-alpha by exopeptidase digestion.</text>
</comment>
<evidence type="ECO:0000256" key="6">
    <source>
        <dbReference type="ARBA" id="ARBA00022729"/>
    </source>
</evidence>
<name>A0ABD1HS40_SALDI</name>
<comment type="subcellular location">
    <subcellularLocation>
        <location evidence="1 9">Secreted</location>
    </subcellularLocation>
</comment>
<evidence type="ECO:0000313" key="11">
    <source>
        <dbReference type="Proteomes" id="UP001567538"/>
    </source>
</evidence>
<sequence length="78" mass="8975">MGKNLSLCIMIFLIFLTFSDNLLARPEPMFSDVTPDVEIRGKGYEVERASGEGEDEFLMRSTLEAHIDYIYTQKQKQP</sequence>
<dbReference type="InterPro" id="IPR009438">
    <property type="entry name" value="Phytosulfokine"/>
</dbReference>